<dbReference type="PANTHER" id="PTHR36573">
    <property type="entry name" value="INTERMEMBRANE PHOSPHOLIPID TRANSPORT SYSTEM BINDING PROTEIN MLAC"/>
    <property type="match status" value="1"/>
</dbReference>
<dbReference type="PANTHER" id="PTHR36573:SF1">
    <property type="entry name" value="INTERMEMBRANE PHOSPHOLIPID TRANSPORT SYSTEM BINDING PROTEIN MLAC"/>
    <property type="match status" value="1"/>
</dbReference>
<dbReference type="Gene3D" id="3.10.450.50">
    <property type="match status" value="1"/>
</dbReference>
<dbReference type="Gene3D" id="1.10.10.640">
    <property type="entry name" value="phospholipid-binding protein"/>
    <property type="match status" value="1"/>
</dbReference>
<dbReference type="EMBL" id="UOFP01000206">
    <property type="protein sequence ID" value="VAW88020.1"/>
    <property type="molecule type" value="Genomic_DNA"/>
</dbReference>
<evidence type="ECO:0000313" key="1">
    <source>
        <dbReference type="EMBL" id="VAW88020.1"/>
    </source>
</evidence>
<dbReference type="InterPro" id="IPR008869">
    <property type="entry name" value="MlaC/ttg2D"/>
</dbReference>
<sequence>MLRYWVVALVMVVSSSQAAAEMVAPDVLVKQTTDIIMEKIQSEQVLIESNPERLFSLVDEVVLPHFDFEKMSKWVLGKYWRKAEQTQRQQFVHEFRQLLVRTYAKALMENAGQTVDYLPLRAKAGAVDVTVNTEIPQESGFPIPINYKMYQSEGEWKVYDVNIDGISLVTNYRTSFSGEIRKHGIDGLLAKLSARSNSN</sequence>
<dbReference type="Pfam" id="PF05494">
    <property type="entry name" value="MlaC"/>
    <property type="match status" value="1"/>
</dbReference>
<accession>A0A3B0ZG48</accession>
<name>A0A3B0ZG48_9ZZZZ</name>
<reference evidence="1" key="1">
    <citation type="submission" date="2018-06" db="EMBL/GenBank/DDBJ databases">
        <authorList>
            <person name="Zhirakovskaya E."/>
        </authorList>
    </citation>
    <scope>NUCLEOTIDE SEQUENCE</scope>
</reference>
<organism evidence="1">
    <name type="scientific">hydrothermal vent metagenome</name>
    <dbReference type="NCBI Taxonomy" id="652676"/>
    <lineage>
        <taxon>unclassified sequences</taxon>
        <taxon>metagenomes</taxon>
        <taxon>ecological metagenomes</taxon>
    </lineage>
</organism>
<gene>
    <name evidence="1" type="ORF">MNBD_GAMMA18-437</name>
</gene>
<dbReference type="AlphaFoldDB" id="A0A3B0ZG48"/>
<proteinExistence type="predicted"/>
<dbReference type="PIRSF" id="PIRSF004649">
    <property type="entry name" value="MlaC"/>
    <property type="match status" value="1"/>
</dbReference>
<protein>
    <submittedName>
        <fullName evidence="1">Phospholipid ABC transporter shuttle protein MlaC</fullName>
    </submittedName>
</protein>